<name>A0ACB9XWS2_CHAAC</name>
<comment type="caution">
    <text evidence="1">The sequence shown here is derived from an EMBL/GenBank/DDBJ whole genome shotgun (WGS) entry which is preliminary data.</text>
</comment>
<protein>
    <submittedName>
        <fullName evidence="1">Uncharacterized protein</fullName>
    </submittedName>
</protein>
<feature type="non-terminal residue" evidence="1">
    <location>
        <position position="82"/>
    </location>
</feature>
<keyword evidence="2" id="KW-1185">Reference proteome</keyword>
<dbReference type="EMBL" id="CM043786">
    <property type="protein sequence ID" value="KAI4831734.1"/>
    <property type="molecule type" value="Genomic_DNA"/>
</dbReference>
<evidence type="ECO:0000313" key="2">
    <source>
        <dbReference type="Proteomes" id="UP001057452"/>
    </source>
</evidence>
<accession>A0ACB9XWS2</accession>
<feature type="non-terminal residue" evidence="1">
    <location>
        <position position="1"/>
    </location>
</feature>
<organism evidence="1 2">
    <name type="scientific">Chaenocephalus aceratus</name>
    <name type="common">Blackfin icefish</name>
    <name type="synonym">Chaenichthys aceratus</name>
    <dbReference type="NCBI Taxonomy" id="36190"/>
    <lineage>
        <taxon>Eukaryota</taxon>
        <taxon>Metazoa</taxon>
        <taxon>Chordata</taxon>
        <taxon>Craniata</taxon>
        <taxon>Vertebrata</taxon>
        <taxon>Euteleostomi</taxon>
        <taxon>Actinopterygii</taxon>
        <taxon>Neopterygii</taxon>
        <taxon>Teleostei</taxon>
        <taxon>Neoteleostei</taxon>
        <taxon>Acanthomorphata</taxon>
        <taxon>Eupercaria</taxon>
        <taxon>Perciformes</taxon>
        <taxon>Notothenioidei</taxon>
        <taxon>Channichthyidae</taxon>
        <taxon>Chaenocephalus</taxon>
    </lineage>
</organism>
<gene>
    <name evidence="1" type="ORF">KUCAC02_001263</name>
</gene>
<sequence length="82" mass="9679">REKQQRRDPGRRLERGRADRTVSLASEPAEELIKASTLPDRCGTHPDVSHILLIVGRWRRLKSTRRHTQYSISRESYVTRRE</sequence>
<reference evidence="1" key="1">
    <citation type="submission" date="2022-05" db="EMBL/GenBank/DDBJ databases">
        <title>Chromosome-level genome of Chaenocephalus aceratus.</title>
        <authorList>
            <person name="Park H."/>
        </authorList>
    </citation>
    <scope>NUCLEOTIDE SEQUENCE</scope>
    <source>
        <strain evidence="1">KU_202001</strain>
    </source>
</reference>
<evidence type="ECO:0000313" key="1">
    <source>
        <dbReference type="EMBL" id="KAI4831734.1"/>
    </source>
</evidence>
<proteinExistence type="predicted"/>
<dbReference type="Proteomes" id="UP001057452">
    <property type="component" value="Chromosome 2"/>
</dbReference>